<dbReference type="EMBL" id="BAABRN010000042">
    <property type="protein sequence ID" value="GAA5503243.1"/>
    <property type="molecule type" value="Genomic_DNA"/>
</dbReference>
<reference evidence="2 3" key="1">
    <citation type="submission" date="2024-02" db="EMBL/GenBank/DDBJ databases">
        <title>Deinococcus xinjiangensis NBRC 107630.</title>
        <authorList>
            <person name="Ichikawa N."/>
            <person name="Katano-Makiyama Y."/>
            <person name="Hidaka K."/>
        </authorList>
    </citation>
    <scope>NUCLEOTIDE SEQUENCE [LARGE SCALE GENOMIC DNA]</scope>
    <source>
        <strain evidence="2 3">NBRC 107630</strain>
    </source>
</reference>
<keyword evidence="3" id="KW-1185">Reference proteome</keyword>
<sequence length="271" mass="29816">MPAPLDLLKSALPEGIPVPVRWLHGLGISSAAIHAQVKGKWLNPLAGRAYARPGPALTWQSYLFSAQQTGSVIHVGNLSALALHGLAHYLALGGQEQVHLYHPARLPKWLQTLPADVHWHHEQIVQEQSPIHRVASSLREPKLDIPAAQLLGVEKQYAATPQIFISSPERAALEVAADLTRGGSWDSAYEVFTGLTNLRPTLVQKLLEACRSKVTRRIFLHLAHTSGHAWLKALDETQLDLGTGDRQVVSGGQLDQQYRITVPARWQDDAF</sequence>
<organism evidence="2 3">
    <name type="scientific">Deinococcus xinjiangensis</name>
    <dbReference type="NCBI Taxonomy" id="457454"/>
    <lineage>
        <taxon>Bacteria</taxon>
        <taxon>Thermotogati</taxon>
        <taxon>Deinococcota</taxon>
        <taxon>Deinococci</taxon>
        <taxon>Deinococcales</taxon>
        <taxon>Deinococcaceae</taxon>
        <taxon>Deinococcus</taxon>
    </lineage>
</organism>
<feature type="domain" description="Transcriptional regulator AbiEi antitoxin N-terminal" evidence="1">
    <location>
        <begin position="5"/>
        <end position="92"/>
    </location>
</feature>
<dbReference type="Pfam" id="PF17194">
    <property type="entry name" value="AbiEi_3_N"/>
    <property type="match status" value="1"/>
</dbReference>
<dbReference type="InterPro" id="IPR021561">
    <property type="entry name" value="AbiEi_3"/>
</dbReference>
<evidence type="ECO:0000313" key="3">
    <source>
        <dbReference type="Proteomes" id="UP001458946"/>
    </source>
</evidence>
<dbReference type="Pfam" id="PF11459">
    <property type="entry name" value="AbiEi_3"/>
    <property type="match status" value="1"/>
</dbReference>
<proteinExistence type="predicted"/>
<accession>A0ABP9VIP8</accession>
<evidence type="ECO:0000313" key="2">
    <source>
        <dbReference type="EMBL" id="GAA5503243.1"/>
    </source>
</evidence>
<dbReference type="RefSeq" id="WP_353543214.1">
    <property type="nucleotide sequence ID" value="NZ_BAABRN010000042.1"/>
</dbReference>
<dbReference type="Proteomes" id="UP001458946">
    <property type="component" value="Unassembled WGS sequence"/>
</dbReference>
<protein>
    <recommendedName>
        <fullName evidence="1">Transcriptional regulator AbiEi antitoxin N-terminal domain-containing protein</fullName>
    </recommendedName>
</protein>
<comment type="caution">
    <text evidence="2">The sequence shown here is derived from an EMBL/GenBank/DDBJ whole genome shotgun (WGS) entry which is preliminary data.</text>
</comment>
<dbReference type="InterPro" id="IPR033455">
    <property type="entry name" value="AbiEi_3_N"/>
</dbReference>
<evidence type="ECO:0000259" key="1">
    <source>
        <dbReference type="Pfam" id="PF17194"/>
    </source>
</evidence>
<name>A0ABP9VIP8_9DEIO</name>
<gene>
    <name evidence="2" type="ORF">Dxin01_02998</name>
</gene>